<evidence type="ECO:0000313" key="2">
    <source>
        <dbReference type="Proteomes" id="UP000789702"/>
    </source>
</evidence>
<protein>
    <submittedName>
        <fullName evidence="1">14462_t:CDS:1</fullName>
    </submittedName>
</protein>
<feature type="non-terminal residue" evidence="1">
    <location>
        <position position="1"/>
    </location>
</feature>
<evidence type="ECO:0000313" key="1">
    <source>
        <dbReference type="EMBL" id="CAG8596046.1"/>
    </source>
</evidence>
<name>A0ACA9MLK5_9GLOM</name>
<reference evidence="1" key="1">
    <citation type="submission" date="2021-06" db="EMBL/GenBank/DDBJ databases">
        <authorList>
            <person name="Kallberg Y."/>
            <person name="Tangrot J."/>
            <person name="Rosling A."/>
        </authorList>
    </citation>
    <scope>NUCLEOTIDE SEQUENCE</scope>
    <source>
        <strain evidence="1">IL203A</strain>
    </source>
</reference>
<accession>A0ACA9MLK5</accession>
<comment type="caution">
    <text evidence="1">The sequence shown here is derived from an EMBL/GenBank/DDBJ whole genome shotgun (WGS) entry which is preliminary data.</text>
</comment>
<organism evidence="1 2">
    <name type="scientific">Dentiscutata heterogama</name>
    <dbReference type="NCBI Taxonomy" id="1316150"/>
    <lineage>
        <taxon>Eukaryota</taxon>
        <taxon>Fungi</taxon>
        <taxon>Fungi incertae sedis</taxon>
        <taxon>Mucoromycota</taxon>
        <taxon>Glomeromycotina</taxon>
        <taxon>Glomeromycetes</taxon>
        <taxon>Diversisporales</taxon>
        <taxon>Gigasporaceae</taxon>
        <taxon>Dentiscutata</taxon>
    </lineage>
</organism>
<dbReference type="EMBL" id="CAJVPU010009544">
    <property type="protein sequence ID" value="CAG8596046.1"/>
    <property type="molecule type" value="Genomic_DNA"/>
</dbReference>
<dbReference type="Proteomes" id="UP000789702">
    <property type="component" value="Unassembled WGS sequence"/>
</dbReference>
<proteinExistence type="predicted"/>
<keyword evidence="2" id="KW-1185">Reference proteome</keyword>
<gene>
    <name evidence="1" type="ORF">DHETER_LOCUS7056</name>
</gene>
<sequence>EIHAPIVKEERGYVVSRCSNMCTGEKCNMLFAILAPEQIKEVLLEELEKAAIKDRNKRATLRP</sequence>